<reference evidence="2 3" key="1">
    <citation type="submission" date="2024-03" db="EMBL/GenBank/DDBJ databases">
        <title>Isolation and characterization of a phage collection against Pseudomonas putida.</title>
        <authorList>
            <person name="Brauer A."/>
            <person name="Rosendahl S."/>
            <person name="Kangsep A."/>
            <person name="Rikberg R."/>
            <person name="Lewanczyk A.C."/>
            <person name="Horak R."/>
            <person name="Tamman H."/>
        </authorList>
    </citation>
    <scope>NUCLEOTIDE SEQUENCE [LARGE SCALE GENOMIC DNA]</scope>
</reference>
<dbReference type="EMBL" id="PP496413">
    <property type="protein sequence ID" value="WYV99136.1"/>
    <property type="molecule type" value="Genomic_DNA"/>
</dbReference>
<protein>
    <recommendedName>
        <fullName evidence="4">TMhelix containing protein</fullName>
    </recommendedName>
</protein>
<evidence type="ECO:0000313" key="2">
    <source>
        <dbReference type="EMBL" id="WYV99136.1"/>
    </source>
</evidence>
<evidence type="ECO:0000313" key="3">
    <source>
        <dbReference type="Proteomes" id="UP001438490"/>
    </source>
</evidence>
<gene>
    <name evidence="2" type="ORF">Amme3_00140</name>
</gene>
<keyword evidence="1" id="KW-0812">Transmembrane</keyword>
<evidence type="ECO:0008006" key="4">
    <source>
        <dbReference type="Google" id="ProtNLM"/>
    </source>
</evidence>
<proteinExistence type="predicted"/>
<feature type="transmembrane region" description="Helical" evidence="1">
    <location>
        <begin position="7"/>
        <end position="29"/>
    </location>
</feature>
<name>A0AAX4MWL8_9CAUD</name>
<accession>A0AAX4MWL8</accession>
<organism evidence="2 3">
    <name type="scientific">Pseudomonas phage vB_PpuM-Amme-3</name>
    <dbReference type="NCBI Taxonomy" id="3132617"/>
    <lineage>
        <taxon>Viruses</taxon>
        <taxon>Duplodnaviria</taxon>
        <taxon>Heunggongvirae</taxon>
        <taxon>Uroviricota</taxon>
        <taxon>Caudoviricetes</taxon>
        <taxon>Vandenendeviridae</taxon>
        <taxon>Gorskivirinae</taxon>
        <taxon>Tartuvirus</taxon>
        <taxon>Tartuvirus amme3</taxon>
    </lineage>
</organism>
<keyword evidence="1" id="KW-1133">Transmembrane helix</keyword>
<sequence>MNMLTNLAITLVVIAIIVLWIAGLCWIIEALVFKSLTVFICSVVAYALISVSVPAVIMGSIK</sequence>
<evidence type="ECO:0000256" key="1">
    <source>
        <dbReference type="SAM" id="Phobius"/>
    </source>
</evidence>
<feature type="transmembrane region" description="Helical" evidence="1">
    <location>
        <begin position="35"/>
        <end position="57"/>
    </location>
</feature>
<keyword evidence="3" id="KW-1185">Reference proteome</keyword>
<keyword evidence="1" id="KW-0472">Membrane</keyword>
<dbReference type="Proteomes" id="UP001438490">
    <property type="component" value="Segment"/>
</dbReference>